<dbReference type="GO" id="GO:0005829">
    <property type="term" value="C:cytosol"/>
    <property type="evidence" value="ECO:0007669"/>
    <property type="project" value="TreeGrafter"/>
</dbReference>
<evidence type="ECO:0000256" key="1">
    <source>
        <dbReference type="ARBA" id="ARBA00023125"/>
    </source>
</evidence>
<dbReference type="GO" id="GO:0003677">
    <property type="term" value="F:DNA binding"/>
    <property type="evidence" value="ECO:0007669"/>
    <property type="project" value="UniProtKB-KW"/>
</dbReference>
<accession>A0A4R1K3I8</accession>
<dbReference type="Pfam" id="PF12844">
    <property type="entry name" value="HTH_19"/>
    <property type="match status" value="1"/>
</dbReference>
<dbReference type="RefSeq" id="WP_132874627.1">
    <property type="nucleotide sequence ID" value="NZ_VISF01000001.1"/>
</dbReference>
<dbReference type="EMBL" id="SMGG01000007">
    <property type="protein sequence ID" value="TCK58460.1"/>
    <property type="molecule type" value="Genomic_DNA"/>
</dbReference>
<protein>
    <submittedName>
        <fullName evidence="3">DNA-binding Xre family transcriptional regulator</fullName>
    </submittedName>
</protein>
<dbReference type="PANTHER" id="PTHR46797:SF1">
    <property type="entry name" value="METHYLPHOSPHONATE SYNTHASE"/>
    <property type="match status" value="1"/>
</dbReference>
<dbReference type="Proteomes" id="UP000294614">
    <property type="component" value="Unassembled WGS sequence"/>
</dbReference>
<dbReference type="Pfam" id="PF01381">
    <property type="entry name" value="HTH_3"/>
    <property type="match status" value="1"/>
</dbReference>
<keyword evidence="4" id="KW-1185">Reference proteome</keyword>
<evidence type="ECO:0000313" key="3">
    <source>
        <dbReference type="EMBL" id="TCK58460.1"/>
    </source>
</evidence>
<name>A0A4R1K3I8_9BACT</name>
<dbReference type="AlphaFoldDB" id="A0A4R1K3I8"/>
<dbReference type="InterPro" id="IPR001387">
    <property type="entry name" value="Cro/C1-type_HTH"/>
</dbReference>
<feature type="domain" description="HTH cro/C1-type" evidence="2">
    <location>
        <begin position="15"/>
        <end position="70"/>
    </location>
</feature>
<reference evidence="3 4" key="1">
    <citation type="submission" date="2019-03" db="EMBL/GenBank/DDBJ databases">
        <title>Genomic Encyclopedia of Type Strains, Phase IV (KMG-IV): sequencing the most valuable type-strain genomes for metagenomic binning, comparative biology and taxonomic classification.</title>
        <authorList>
            <person name="Goeker M."/>
        </authorList>
    </citation>
    <scope>NUCLEOTIDE SEQUENCE [LARGE SCALE GENOMIC DNA]</scope>
    <source>
        <strain evidence="3 4">DSM 24984</strain>
    </source>
</reference>
<dbReference type="InterPro" id="IPR010982">
    <property type="entry name" value="Lambda_DNA-bd_dom_sf"/>
</dbReference>
<dbReference type="Gene3D" id="1.10.260.40">
    <property type="entry name" value="lambda repressor-like DNA-binding domains"/>
    <property type="match status" value="2"/>
</dbReference>
<feature type="domain" description="HTH cro/C1-type" evidence="2">
    <location>
        <begin position="110"/>
        <end position="150"/>
    </location>
</feature>
<dbReference type="InterPro" id="IPR050807">
    <property type="entry name" value="TransReg_Diox_bact_type"/>
</dbReference>
<proteinExistence type="predicted"/>
<evidence type="ECO:0000259" key="2">
    <source>
        <dbReference type="PROSITE" id="PS50943"/>
    </source>
</evidence>
<dbReference type="SMART" id="SM00530">
    <property type="entry name" value="HTH_XRE"/>
    <property type="match status" value="2"/>
</dbReference>
<evidence type="ECO:0000313" key="4">
    <source>
        <dbReference type="Proteomes" id="UP000294614"/>
    </source>
</evidence>
<gene>
    <name evidence="3" type="ORF">C8D98_2663</name>
</gene>
<dbReference type="SUPFAM" id="SSF47413">
    <property type="entry name" value="lambda repressor-like DNA-binding domains"/>
    <property type="match status" value="2"/>
</dbReference>
<organism evidence="3 4">
    <name type="scientific">Seleniivibrio woodruffii</name>
    <dbReference type="NCBI Taxonomy" id="1078050"/>
    <lineage>
        <taxon>Bacteria</taxon>
        <taxon>Pseudomonadati</taxon>
        <taxon>Deferribacterota</taxon>
        <taxon>Deferribacteres</taxon>
        <taxon>Deferribacterales</taxon>
        <taxon>Geovibrionaceae</taxon>
        <taxon>Seleniivibrio</taxon>
    </lineage>
</organism>
<dbReference type="GO" id="GO:0003700">
    <property type="term" value="F:DNA-binding transcription factor activity"/>
    <property type="evidence" value="ECO:0007669"/>
    <property type="project" value="TreeGrafter"/>
</dbReference>
<dbReference type="CDD" id="cd00093">
    <property type="entry name" value="HTH_XRE"/>
    <property type="match status" value="2"/>
</dbReference>
<sequence>MEKTDNIDEIIRERLKEAIANSGMSQAKLSGIAKISHHNLNRFLTGARKGITPDTIYKIAKALEIDISYLFGDADKVNRQSSIKPLHQQSFGELLQRLLDAKRMTYEDLVALDIGVGIKSISHYKNNLRVPSLSVLQNIAHALNTPVGYFFNEVSLEEALSNEQENPKSKEIQKLLDIAKDLDADSIRDLLKQAEKEKSLQDYKKITPSQKKSS</sequence>
<dbReference type="PROSITE" id="PS50943">
    <property type="entry name" value="HTH_CROC1"/>
    <property type="match status" value="2"/>
</dbReference>
<keyword evidence="1 3" id="KW-0238">DNA-binding</keyword>
<dbReference type="PANTHER" id="PTHR46797">
    <property type="entry name" value="HTH-TYPE TRANSCRIPTIONAL REGULATOR"/>
    <property type="match status" value="1"/>
</dbReference>
<comment type="caution">
    <text evidence="3">The sequence shown here is derived from an EMBL/GenBank/DDBJ whole genome shotgun (WGS) entry which is preliminary data.</text>
</comment>